<dbReference type="RefSeq" id="WP_240574629.1">
    <property type="nucleotide sequence ID" value="NZ_JAKVQD010000005.1"/>
</dbReference>
<feature type="transmembrane region" description="Helical" evidence="1">
    <location>
        <begin position="7"/>
        <end position="22"/>
    </location>
</feature>
<dbReference type="EMBL" id="JAKVQD010000005">
    <property type="protein sequence ID" value="MCH4553553.1"/>
    <property type="molecule type" value="Genomic_DNA"/>
</dbReference>
<organism evidence="2 3">
    <name type="scientific">Aestuariibaculum lutulentum</name>
    <dbReference type="NCBI Taxonomy" id="2920935"/>
    <lineage>
        <taxon>Bacteria</taxon>
        <taxon>Pseudomonadati</taxon>
        <taxon>Bacteroidota</taxon>
        <taxon>Flavobacteriia</taxon>
        <taxon>Flavobacteriales</taxon>
        <taxon>Flavobacteriaceae</taxon>
    </lineage>
</organism>
<keyword evidence="3" id="KW-1185">Reference proteome</keyword>
<proteinExistence type="predicted"/>
<keyword evidence="1" id="KW-0812">Transmembrane</keyword>
<keyword evidence="1" id="KW-0472">Membrane</keyword>
<reference evidence="2" key="1">
    <citation type="submission" date="2022-02" db="EMBL/GenBank/DDBJ databases">
        <title>Aestuariibaculum sp., a marine bacterium isolated from sediment in Guangxi.</title>
        <authorList>
            <person name="Ying J."/>
        </authorList>
    </citation>
    <scope>NUCLEOTIDE SEQUENCE</scope>
    <source>
        <strain evidence="2">L182</strain>
    </source>
</reference>
<sequence>MIFTNSHLFQFIGLATLLIWTIELEGNIVGIIIAPICFIAGLTISIITGYRIYKIPKKWNNY</sequence>
<dbReference type="Proteomes" id="UP001156141">
    <property type="component" value="Unassembled WGS sequence"/>
</dbReference>
<comment type="caution">
    <text evidence="2">The sequence shown here is derived from an EMBL/GenBank/DDBJ whole genome shotgun (WGS) entry which is preliminary data.</text>
</comment>
<feature type="transmembrane region" description="Helical" evidence="1">
    <location>
        <begin position="28"/>
        <end position="53"/>
    </location>
</feature>
<evidence type="ECO:0000256" key="1">
    <source>
        <dbReference type="SAM" id="Phobius"/>
    </source>
</evidence>
<name>A0ABS9RKT1_9FLAO</name>
<gene>
    <name evidence="2" type="ORF">MKW35_13070</name>
</gene>
<evidence type="ECO:0000313" key="2">
    <source>
        <dbReference type="EMBL" id="MCH4553553.1"/>
    </source>
</evidence>
<keyword evidence="1" id="KW-1133">Transmembrane helix</keyword>
<accession>A0ABS9RKT1</accession>
<evidence type="ECO:0000313" key="3">
    <source>
        <dbReference type="Proteomes" id="UP001156141"/>
    </source>
</evidence>
<protein>
    <submittedName>
        <fullName evidence="2">Uncharacterized protein</fullName>
    </submittedName>
</protein>